<name>Q3KCY7_PSEPF</name>
<dbReference type="HOGENOM" id="CLU_908718_0_0_6"/>
<protein>
    <recommendedName>
        <fullName evidence="4">Sel1 repeat family protein</fullName>
    </recommendedName>
</protein>
<dbReference type="Gene3D" id="1.25.40.10">
    <property type="entry name" value="Tetratricopeptide repeat domain"/>
    <property type="match status" value="1"/>
</dbReference>
<organism evidence="2 3">
    <name type="scientific">Pseudomonas fluorescens (strain Pf0-1)</name>
    <dbReference type="NCBI Taxonomy" id="205922"/>
    <lineage>
        <taxon>Bacteria</taxon>
        <taxon>Pseudomonadati</taxon>
        <taxon>Pseudomonadota</taxon>
        <taxon>Gammaproteobacteria</taxon>
        <taxon>Pseudomonadales</taxon>
        <taxon>Pseudomonadaceae</taxon>
        <taxon>Pseudomonas</taxon>
    </lineage>
</organism>
<proteinExistence type="predicted"/>
<reference evidence="2 3" key="1">
    <citation type="journal article" date="2009" name="Genome Biol.">
        <title>Genomic and genetic analyses of diversity and plant interactions of Pseudomonas fluorescens.</title>
        <authorList>
            <person name="Silby M.W."/>
            <person name="Cerdeno-Tarraga A.M."/>
            <person name="Vernikos G.S."/>
            <person name="Giddens S.R."/>
            <person name="Jackson R.W."/>
            <person name="Preston G.M."/>
            <person name="Zhang X.X."/>
            <person name="Moon C.D."/>
            <person name="Gehrig S.M."/>
            <person name="Godfrey S.A."/>
            <person name="Knight C.G."/>
            <person name="Malone J.G."/>
            <person name="Robinson Z."/>
            <person name="Spiers A.J."/>
            <person name="Harris S."/>
            <person name="Challis G.L."/>
            <person name="Yaxley A.M."/>
            <person name="Harris D."/>
            <person name="Seeger K."/>
            <person name="Murphy L."/>
            <person name="Rutter S."/>
            <person name="Squares R."/>
            <person name="Quail M.A."/>
            <person name="Saunders E."/>
            <person name="Mavromatis K."/>
            <person name="Brettin T.S."/>
            <person name="Bentley S.D."/>
            <person name="Hothersall J."/>
            <person name="Stephens E."/>
            <person name="Thomas C.M."/>
            <person name="Parkhill J."/>
            <person name="Levy S.B."/>
            <person name="Rainey P.B."/>
            <person name="Thomson N.R."/>
        </authorList>
    </citation>
    <scope>NUCLEOTIDE SEQUENCE [LARGE SCALE GENOMIC DNA]</scope>
    <source>
        <strain evidence="2 3">Pf0-1</strain>
    </source>
</reference>
<dbReference type="SUPFAM" id="SSF81901">
    <property type="entry name" value="HCP-like"/>
    <property type="match status" value="1"/>
</dbReference>
<sequence>MQHAEGRSKMFRTPIKAMALIALIFSTYAFAQLTPEQEAAKKRGITLFNQYKTAEPELRIAAEAGDTEAQFYLGEELRQQSQYITAEAQNWYEAAALQGDLYAMLRLATSENDLCNVMNNCTQSSKKRTDWIDLLNKETEKRANNNDGEAMYVKYLYTGQLEWLEKSAEFKFARSQWLLASRYKEGEKFFLPWKRSEEVGRLLKASAENGFPAGMLEYAAYLYEHGGDLSDARYWIEEAAKTGYQSGVSSYGAYLAHASSLYDFPLDLVKGYALTSLLTELDGGGNIKPYVDEVLPEIASKMSPAQITEAKAFAKQWKDTHPPLSFYPGKYGL</sequence>
<dbReference type="AlphaFoldDB" id="Q3KCY7"/>
<accession>Q3KCY7</accession>
<feature type="signal peptide" evidence="1">
    <location>
        <begin position="1"/>
        <end position="31"/>
    </location>
</feature>
<evidence type="ECO:0000313" key="3">
    <source>
        <dbReference type="Proteomes" id="UP000002704"/>
    </source>
</evidence>
<evidence type="ECO:0000256" key="1">
    <source>
        <dbReference type="SAM" id="SignalP"/>
    </source>
</evidence>
<keyword evidence="1" id="KW-0732">Signal</keyword>
<dbReference type="eggNOG" id="COG0790">
    <property type="taxonomic scope" value="Bacteria"/>
</dbReference>
<dbReference type="EMBL" id="CP000094">
    <property type="protein sequence ID" value="ABA74368.1"/>
    <property type="molecule type" value="Genomic_DNA"/>
</dbReference>
<feature type="chain" id="PRO_5004227414" description="Sel1 repeat family protein" evidence="1">
    <location>
        <begin position="32"/>
        <end position="333"/>
    </location>
</feature>
<dbReference type="KEGG" id="pfo:Pfl01_2627"/>
<evidence type="ECO:0008006" key="4">
    <source>
        <dbReference type="Google" id="ProtNLM"/>
    </source>
</evidence>
<dbReference type="Proteomes" id="UP000002704">
    <property type="component" value="Chromosome"/>
</dbReference>
<dbReference type="InterPro" id="IPR011990">
    <property type="entry name" value="TPR-like_helical_dom_sf"/>
</dbReference>
<gene>
    <name evidence="2" type="ordered locus">Pfl01_2627</name>
</gene>
<evidence type="ECO:0000313" key="2">
    <source>
        <dbReference type="EMBL" id="ABA74368.1"/>
    </source>
</evidence>